<dbReference type="AlphaFoldDB" id="A0A6N3I3F4"/>
<accession>A0A6N3I3F4</accession>
<proteinExistence type="predicted"/>
<protein>
    <submittedName>
        <fullName evidence="1">Uncharacterized protein</fullName>
    </submittedName>
</protein>
<sequence length="130" mass="14929">MSKNDMNRKDKMINSFLDTNAALMTKWGNEVIETNVPPALDWIMNKFSEAIKSLVEKEPEQQEIVLPSLNTFLKGIECGERREEMAIIYGMKKVGLDEEKIQQILEHAQKAWEPKEPEDVDISPVVNVLK</sequence>
<reference evidence="1" key="1">
    <citation type="submission" date="2019-11" db="EMBL/GenBank/DDBJ databases">
        <authorList>
            <person name="Feng L."/>
        </authorList>
    </citation>
    <scope>NUCLEOTIDE SEQUENCE</scope>
    <source>
        <strain evidence="1">ChathewayiLFYP18</strain>
    </source>
</reference>
<evidence type="ECO:0000313" key="1">
    <source>
        <dbReference type="EMBL" id="VYU83278.1"/>
    </source>
</evidence>
<organism evidence="1">
    <name type="scientific">Hungatella hathewayi</name>
    <dbReference type="NCBI Taxonomy" id="154046"/>
    <lineage>
        <taxon>Bacteria</taxon>
        <taxon>Bacillati</taxon>
        <taxon>Bacillota</taxon>
        <taxon>Clostridia</taxon>
        <taxon>Lachnospirales</taxon>
        <taxon>Lachnospiraceae</taxon>
        <taxon>Hungatella</taxon>
    </lineage>
</organism>
<dbReference type="RefSeq" id="WP_156834405.1">
    <property type="nucleotide sequence ID" value="NZ_CACRUH010000090.1"/>
</dbReference>
<dbReference type="EMBL" id="CACRUH010000090">
    <property type="protein sequence ID" value="VYU83278.1"/>
    <property type="molecule type" value="Genomic_DNA"/>
</dbReference>
<name>A0A6N3I3F4_9FIRM</name>
<gene>
    <name evidence="1" type="ORF">CHLFYP18_04052</name>
</gene>